<evidence type="ECO:0000256" key="1">
    <source>
        <dbReference type="SAM" id="MobiDB-lite"/>
    </source>
</evidence>
<evidence type="ECO:0000313" key="3">
    <source>
        <dbReference type="EMBL" id="ROV65071.1"/>
    </source>
</evidence>
<dbReference type="AlphaFoldDB" id="A0A423URW3"/>
<dbReference type="EMBL" id="QWFA01000219">
    <property type="protein sequence ID" value="ROV65071.1"/>
    <property type="molecule type" value="Genomic_DNA"/>
</dbReference>
<sequence length="91" mass="9809">MPIGRPLKATLRSLATAALTGMLIRPGAAHAQARKPDRRPDRPSSSGPGSRPEGRRADTTWFVDGRLSRYGAAWESFCRGLSANGFGARCR</sequence>
<accession>A0A423URW3</accession>
<evidence type="ECO:0000313" key="4">
    <source>
        <dbReference type="Proteomes" id="UP000285596"/>
    </source>
</evidence>
<keyword evidence="2" id="KW-0732">Signal</keyword>
<name>A0A423URW3_STRGL</name>
<feature type="region of interest" description="Disordered" evidence="1">
    <location>
        <begin position="25"/>
        <end position="58"/>
    </location>
</feature>
<gene>
    <name evidence="3" type="ORF">D3105_29460</name>
</gene>
<protein>
    <submittedName>
        <fullName evidence="3">Uncharacterized protein</fullName>
    </submittedName>
</protein>
<comment type="caution">
    <text evidence="3">The sequence shown here is derived from an EMBL/GenBank/DDBJ whole genome shotgun (WGS) entry which is preliminary data.</text>
</comment>
<organism evidence="3 4">
    <name type="scientific">Streptomyces globisporus</name>
    <dbReference type="NCBI Taxonomy" id="1908"/>
    <lineage>
        <taxon>Bacteria</taxon>
        <taxon>Bacillati</taxon>
        <taxon>Actinomycetota</taxon>
        <taxon>Actinomycetes</taxon>
        <taxon>Kitasatosporales</taxon>
        <taxon>Streptomycetaceae</taxon>
        <taxon>Streptomyces</taxon>
    </lineage>
</organism>
<proteinExistence type="predicted"/>
<feature type="chain" id="PRO_5019250816" evidence="2">
    <location>
        <begin position="32"/>
        <end position="91"/>
    </location>
</feature>
<dbReference type="Proteomes" id="UP000285596">
    <property type="component" value="Unassembled WGS sequence"/>
</dbReference>
<reference evidence="3 4" key="1">
    <citation type="submission" date="2018-08" db="EMBL/GenBank/DDBJ databases">
        <title>Streptomyces globisporus 1912-4Crt, whole genome shotgun sequence.</title>
        <authorList>
            <person name="Matselyukh B."/>
        </authorList>
    </citation>
    <scope>NUCLEOTIDE SEQUENCE [LARGE SCALE GENOMIC DNA]</scope>
    <source>
        <strain evidence="3 4">1912-4Crt</strain>
    </source>
</reference>
<evidence type="ECO:0000256" key="2">
    <source>
        <dbReference type="SAM" id="SignalP"/>
    </source>
</evidence>
<feature type="signal peptide" evidence="2">
    <location>
        <begin position="1"/>
        <end position="31"/>
    </location>
</feature>